<dbReference type="InterPro" id="IPR036237">
    <property type="entry name" value="Xyl_isomerase-like_sf"/>
</dbReference>
<evidence type="ECO:0000313" key="4">
    <source>
        <dbReference type="EMBL" id="MBC8573035.1"/>
    </source>
</evidence>
<reference evidence="4 5" key="1">
    <citation type="submission" date="2020-08" db="EMBL/GenBank/DDBJ databases">
        <title>Genome public.</title>
        <authorList>
            <person name="Liu C."/>
            <person name="Sun Q."/>
        </authorList>
    </citation>
    <scope>NUCLEOTIDE SEQUENCE [LARGE SCALE GENOMIC DNA]</scope>
    <source>
        <strain evidence="4 5">NSJ-46</strain>
    </source>
</reference>
<comment type="caution">
    <text evidence="4">The sequence shown here is derived from an EMBL/GenBank/DDBJ whole genome shotgun (WGS) entry which is preliminary data.</text>
</comment>
<dbReference type="PANTHER" id="PTHR43489:SF3">
    <property type="entry name" value="XYLOSE ISOMERASE DOMAIN PROTEIN TIM BARREL"/>
    <property type="match status" value="1"/>
</dbReference>
<organism evidence="4 5">
    <name type="scientific">Jingyaoa shaoxingensis</name>
    <dbReference type="NCBI Taxonomy" id="2763671"/>
    <lineage>
        <taxon>Bacteria</taxon>
        <taxon>Bacillati</taxon>
        <taxon>Bacillota</taxon>
        <taxon>Clostridia</taxon>
        <taxon>Lachnospirales</taxon>
        <taxon>Lachnospiraceae</taxon>
        <taxon>Jingyaoa</taxon>
    </lineage>
</organism>
<protein>
    <submittedName>
        <fullName evidence="4">TIM barrel protein</fullName>
    </submittedName>
</protein>
<sequence>MKLSVCIDAVFMGEDIEKAIHKVKDMGIPAVEFWSWDDKDLEKLKKAKQETGIEIAAFCTGFISLVDESKRQEYIDSLIRTIEIAKELGCRTLISQTGADMGIARETQHASMVEGLKACVPYLEKADMMLVIEPLNTRVDHQGYYLSSSDEGAEIMKEVGSSHVKMLYDIYHQQITEGDLIRRIREYAPLIGHFHAAGNPGRHELYRSEIDYRKVLEAIRETGYEGYVGLEYFPVDEKEKGLEYAKQVME</sequence>
<keyword evidence="1 2" id="KW-0413">Isomerase</keyword>
<dbReference type="Pfam" id="PF01261">
    <property type="entry name" value="AP_endonuc_2"/>
    <property type="match status" value="1"/>
</dbReference>
<dbReference type="PIRSF" id="PIRSF006241">
    <property type="entry name" value="HyI"/>
    <property type="match status" value="1"/>
</dbReference>
<name>A0ABR7N9F1_9FIRM</name>
<accession>A0ABR7N9F1</accession>
<dbReference type="EMBL" id="JACRSZ010000007">
    <property type="protein sequence ID" value="MBC8573035.1"/>
    <property type="molecule type" value="Genomic_DNA"/>
</dbReference>
<gene>
    <name evidence="4" type="ORF">H8716_08065</name>
</gene>
<dbReference type="InterPro" id="IPR013022">
    <property type="entry name" value="Xyl_isomerase-like_TIM-brl"/>
</dbReference>
<proteinExistence type="inferred from homology"/>
<dbReference type="PANTHER" id="PTHR43489">
    <property type="entry name" value="ISOMERASE"/>
    <property type="match status" value="1"/>
</dbReference>
<evidence type="ECO:0000256" key="2">
    <source>
        <dbReference type="PIRNR" id="PIRNR006241"/>
    </source>
</evidence>
<evidence type="ECO:0000259" key="3">
    <source>
        <dbReference type="Pfam" id="PF01261"/>
    </source>
</evidence>
<dbReference type="SUPFAM" id="SSF51658">
    <property type="entry name" value="Xylose isomerase-like"/>
    <property type="match status" value="1"/>
</dbReference>
<evidence type="ECO:0000313" key="5">
    <source>
        <dbReference type="Proteomes" id="UP000657421"/>
    </source>
</evidence>
<dbReference type="Proteomes" id="UP000657421">
    <property type="component" value="Unassembled WGS sequence"/>
</dbReference>
<dbReference type="RefSeq" id="WP_249308064.1">
    <property type="nucleotide sequence ID" value="NZ_JACRSZ010000007.1"/>
</dbReference>
<evidence type="ECO:0000256" key="1">
    <source>
        <dbReference type="ARBA" id="ARBA00023235"/>
    </source>
</evidence>
<dbReference type="InterPro" id="IPR050417">
    <property type="entry name" value="Sugar_Epim/Isomerase"/>
</dbReference>
<dbReference type="InterPro" id="IPR026040">
    <property type="entry name" value="HyI-like"/>
</dbReference>
<keyword evidence="5" id="KW-1185">Reference proteome</keyword>
<dbReference type="Gene3D" id="3.20.20.150">
    <property type="entry name" value="Divalent-metal-dependent TIM barrel enzymes"/>
    <property type="match status" value="1"/>
</dbReference>
<feature type="domain" description="Xylose isomerase-like TIM barrel" evidence="3">
    <location>
        <begin position="21"/>
        <end position="244"/>
    </location>
</feature>
<comment type="similarity">
    <text evidence="2">Belongs to the hyi family.</text>
</comment>